<evidence type="ECO:0000313" key="13">
    <source>
        <dbReference type="EMBL" id="TDD86177.1"/>
    </source>
</evidence>
<comment type="pathway">
    <text evidence="1">Cofactor biosynthesis; FAD biosynthesis; FAD from FMN: step 1/1.</text>
</comment>
<evidence type="ECO:0000256" key="4">
    <source>
        <dbReference type="ARBA" id="ARBA00022630"/>
    </source>
</evidence>
<dbReference type="GO" id="GO:0008531">
    <property type="term" value="F:riboflavin kinase activity"/>
    <property type="evidence" value="ECO:0007669"/>
    <property type="project" value="TreeGrafter"/>
</dbReference>
<keyword evidence="7" id="KW-0548">Nucleotidyltransferase</keyword>
<evidence type="ECO:0000256" key="10">
    <source>
        <dbReference type="ARBA" id="ARBA00022840"/>
    </source>
</evidence>
<evidence type="ECO:0000256" key="11">
    <source>
        <dbReference type="ARBA" id="ARBA00049494"/>
    </source>
</evidence>
<evidence type="ECO:0000256" key="6">
    <source>
        <dbReference type="ARBA" id="ARBA00022679"/>
    </source>
</evidence>
<dbReference type="GO" id="GO:0006747">
    <property type="term" value="P:FAD biosynthetic process"/>
    <property type="evidence" value="ECO:0007669"/>
    <property type="project" value="UniProtKB-UniPathway"/>
</dbReference>
<gene>
    <name evidence="13" type="ORF">E1202_19625</name>
</gene>
<keyword evidence="10" id="KW-0067">ATP-binding</keyword>
<proteinExistence type="inferred from homology"/>
<organism evidence="13 14">
    <name type="scientific">Saccharopolyspora karakumensis</name>
    <dbReference type="NCBI Taxonomy" id="2530386"/>
    <lineage>
        <taxon>Bacteria</taxon>
        <taxon>Bacillati</taxon>
        <taxon>Actinomycetota</taxon>
        <taxon>Actinomycetes</taxon>
        <taxon>Pseudonocardiales</taxon>
        <taxon>Pseudonocardiaceae</taxon>
        <taxon>Saccharopolyspora</taxon>
    </lineage>
</organism>
<dbReference type="FunFam" id="3.40.50.620:FF:000021">
    <property type="entry name" value="Riboflavin biosynthesis protein"/>
    <property type="match status" value="1"/>
</dbReference>
<evidence type="ECO:0000256" key="1">
    <source>
        <dbReference type="ARBA" id="ARBA00004726"/>
    </source>
</evidence>
<dbReference type="CDD" id="cd02064">
    <property type="entry name" value="FAD_synthetase_N"/>
    <property type="match status" value="1"/>
</dbReference>
<dbReference type="UniPathway" id="UPA00277">
    <property type="reaction ID" value="UER00407"/>
</dbReference>
<evidence type="ECO:0000256" key="3">
    <source>
        <dbReference type="ARBA" id="ARBA00012393"/>
    </source>
</evidence>
<comment type="similarity">
    <text evidence="2">Belongs to the RibF family.</text>
</comment>
<accession>A0A4V2YWN5</accession>
<keyword evidence="6 13" id="KW-0808">Transferase</keyword>
<dbReference type="Proteomes" id="UP000294723">
    <property type="component" value="Unassembled WGS sequence"/>
</dbReference>
<evidence type="ECO:0000256" key="8">
    <source>
        <dbReference type="ARBA" id="ARBA00022741"/>
    </source>
</evidence>
<sequence length="261" mass="27344">MWRGLSDVPADWPSCAVTIGVFDGVHRGHAWLIENTLRAAAETGLPTVLVTFDPHPARVLGLPRDTSALSSVERRAGIARELGVDRVCVLPFTLELARMSPAEFVENVLVNALRAASVVVGANFTFGHRGAGDVDTLRRLGARHGFTTRGVDLMPADGADCSSTHVRGCLQRGDVLAATRALGRPHEVAGVLTNGHEVALSEGTALPRSGRYAGAVSGRAAELVVTRSPGPDSAAARLHCPDALGAPGEAVRIQFLETLGT</sequence>
<name>A0A4V2YWN5_9PSEU</name>
<keyword evidence="14" id="KW-1185">Reference proteome</keyword>
<dbReference type="InterPro" id="IPR023468">
    <property type="entry name" value="Riboflavin_kinase"/>
</dbReference>
<keyword evidence="5" id="KW-0288">FMN</keyword>
<evidence type="ECO:0000256" key="5">
    <source>
        <dbReference type="ARBA" id="ARBA00022643"/>
    </source>
</evidence>
<dbReference type="Pfam" id="PF06574">
    <property type="entry name" value="FAD_syn"/>
    <property type="match status" value="1"/>
</dbReference>
<comment type="catalytic activity">
    <reaction evidence="11">
        <text>FMN + ATP + H(+) = FAD + diphosphate</text>
        <dbReference type="Rhea" id="RHEA:17237"/>
        <dbReference type="ChEBI" id="CHEBI:15378"/>
        <dbReference type="ChEBI" id="CHEBI:30616"/>
        <dbReference type="ChEBI" id="CHEBI:33019"/>
        <dbReference type="ChEBI" id="CHEBI:57692"/>
        <dbReference type="ChEBI" id="CHEBI:58210"/>
        <dbReference type="EC" id="2.7.7.2"/>
    </reaction>
</comment>
<evidence type="ECO:0000256" key="9">
    <source>
        <dbReference type="ARBA" id="ARBA00022827"/>
    </source>
</evidence>
<dbReference type="EC" id="2.7.7.2" evidence="3"/>
<dbReference type="InterPro" id="IPR015864">
    <property type="entry name" value="FAD_synthase"/>
</dbReference>
<dbReference type="Gene3D" id="3.40.50.620">
    <property type="entry name" value="HUPs"/>
    <property type="match status" value="1"/>
</dbReference>
<evidence type="ECO:0000256" key="7">
    <source>
        <dbReference type="ARBA" id="ARBA00022695"/>
    </source>
</evidence>
<evidence type="ECO:0000313" key="14">
    <source>
        <dbReference type="Proteomes" id="UP000294723"/>
    </source>
</evidence>
<dbReference type="InterPro" id="IPR014729">
    <property type="entry name" value="Rossmann-like_a/b/a_fold"/>
</dbReference>
<dbReference type="PANTHER" id="PTHR22749">
    <property type="entry name" value="RIBOFLAVIN KINASE/FMN ADENYLYLTRANSFERASE"/>
    <property type="match status" value="1"/>
</dbReference>
<dbReference type="GO" id="GO:0009398">
    <property type="term" value="P:FMN biosynthetic process"/>
    <property type="evidence" value="ECO:0007669"/>
    <property type="project" value="TreeGrafter"/>
</dbReference>
<dbReference type="AlphaFoldDB" id="A0A4V2YWN5"/>
<keyword evidence="9" id="KW-0274">FAD</keyword>
<feature type="domain" description="FAD synthetase" evidence="12">
    <location>
        <begin position="10"/>
        <end position="164"/>
    </location>
</feature>
<keyword evidence="8" id="KW-0547">Nucleotide-binding</keyword>
<reference evidence="13 14" key="1">
    <citation type="submission" date="2019-03" db="EMBL/GenBank/DDBJ databases">
        <title>Draft genome sequences of novel Actinobacteria.</title>
        <authorList>
            <person name="Sahin N."/>
            <person name="Ay H."/>
            <person name="Saygin H."/>
        </authorList>
    </citation>
    <scope>NUCLEOTIDE SEQUENCE [LARGE SCALE GENOMIC DNA]</scope>
    <source>
        <strain evidence="13 14">5K548</strain>
    </source>
</reference>
<dbReference type="EMBL" id="SMLA01000031">
    <property type="protein sequence ID" value="TDD86177.1"/>
    <property type="molecule type" value="Genomic_DNA"/>
</dbReference>
<dbReference type="GO" id="GO:0009231">
    <property type="term" value="P:riboflavin biosynthetic process"/>
    <property type="evidence" value="ECO:0007669"/>
    <property type="project" value="InterPro"/>
</dbReference>
<comment type="caution">
    <text evidence="13">The sequence shown here is derived from an EMBL/GenBank/DDBJ whole genome shotgun (WGS) entry which is preliminary data.</text>
</comment>
<dbReference type="SUPFAM" id="SSF52374">
    <property type="entry name" value="Nucleotidylyl transferase"/>
    <property type="match status" value="1"/>
</dbReference>
<dbReference type="PANTHER" id="PTHR22749:SF6">
    <property type="entry name" value="RIBOFLAVIN KINASE"/>
    <property type="match status" value="1"/>
</dbReference>
<dbReference type="GO" id="GO:0003919">
    <property type="term" value="F:FMN adenylyltransferase activity"/>
    <property type="evidence" value="ECO:0007669"/>
    <property type="project" value="UniProtKB-EC"/>
</dbReference>
<keyword evidence="4" id="KW-0285">Flavoprotein</keyword>
<evidence type="ECO:0000256" key="2">
    <source>
        <dbReference type="ARBA" id="ARBA00010214"/>
    </source>
</evidence>
<evidence type="ECO:0000259" key="12">
    <source>
        <dbReference type="Pfam" id="PF06574"/>
    </source>
</evidence>
<dbReference type="GO" id="GO:0005524">
    <property type="term" value="F:ATP binding"/>
    <property type="evidence" value="ECO:0007669"/>
    <property type="project" value="UniProtKB-KW"/>
</dbReference>
<protein>
    <recommendedName>
        <fullName evidence="3">FAD synthase</fullName>
        <ecNumber evidence="3">2.7.7.2</ecNumber>
    </recommendedName>
</protein>